<keyword evidence="2" id="KW-1185">Reference proteome</keyword>
<name>A0A5B7IUE6_PORTR</name>
<organism evidence="1 2">
    <name type="scientific">Portunus trituberculatus</name>
    <name type="common">Swimming crab</name>
    <name type="synonym">Neptunus trituberculatus</name>
    <dbReference type="NCBI Taxonomy" id="210409"/>
    <lineage>
        <taxon>Eukaryota</taxon>
        <taxon>Metazoa</taxon>
        <taxon>Ecdysozoa</taxon>
        <taxon>Arthropoda</taxon>
        <taxon>Crustacea</taxon>
        <taxon>Multicrustacea</taxon>
        <taxon>Malacostraca</taxon>
        <taxon>Eumalacostraca</taxon>
        <taxon>Eucarida</taxon>
        <taxon>Decapoda</taxon>
        <taxon>Pleocyemata</taxon>
        <taxon>Brachyura</taxon>
        <taxon>Eubrachyura</taxon>
        <taxon>Portunoidea</taxon>
        <taxon>Portunidae</taxon>
        <taxon>Portuninae</taxon>
        <taxon>Portunus</taxon>
    </lineage>
</organism>
<evidence type="ECO:0000313" key="1">
    <source>
        <dbReference type="EMBL" id="MPC84268.1"/>
    </source>
</evidence>
<dbReference type="Proteomes" id="UP000324222">
    <property type="component" value="Unassembled WGS sequence"/>
</dbReference>
<dbReference type="EMBL" id="VSRR010064960">
    <property type="protein sequence ID" value="MPC84268.1"/>
    <property type="molecule type" value="Genomic_DNA"/>
</dbReference>
<accession>A0A5B7IUE6</accession>
<dbReference type="AlphaFoldDB" id="A0A5B7IUE6"/>
<evidence type="ECO:0000313" key="2">
    <source>
        <dbReference type="Proteomes" id="UP000324222"/>
    </source>
</evidence>
<proteinExistence type="predicted"/>
<gene>
    <name evidence="1" type="ORF">E2C01_079000</name>
</gene>
<protein>
    <submittedName>
        <fullName evidence="1">Uncharacterized protein</fullName>
    </submittedName>
</protein>
<reference evidence="1 2" key="1">
    <citation type="submission" date="2019-05" db="EMBL/GenBank/DDBJ databases">
        <title>Another draft genome of Portunus trituberculatus and its Hox gene families provides insights of decapod evolution.</title>
        <authorList>
            <person name="Jeong J.-H."/>
            <person name="Song I."/>
            <person name="Kim S."/>
            <person name="Choi T."/>
            <person name="Kim D."/>
            <person name="Ryu S."/>
            <person name="Kim W."/>
        </authorList>
    </citation>
    <scope>NUCLEOTIDE SEQUENCE [LARGE SCALE GENOMIC DNA]</scope>
    <source>
        <tissue evidence="1">Muscle</tissue>
    </source>
</reference>
<comment type="caution">
    <text evidence="1">The sequence shown here is derived from an EMBL/GenBank/DDBJ whole genome shotgun (WGS) entry which is preliminary data.</text>
</comment>
<sequence>MNIETRHGTEGVKEVAFFHIRNKVTELKEGKEQEEKEKEEEEVEIRTFFHVPGRLSPPTAPPAPPTNHWLLSAYAWPDSDRWRYGGAITLIVGPRET</sequence>